<organism evidence="1 2">
    <name type="scientific">Agathobacter rectalis</name>
    <dbReference type="NCBI Taxonomy" id="39491"/>
    <lineage>
        <taxon>Bacteria</taxon>
        <taxon>Bacillati</taxon>
        <taxon>Bacillota</taxon>
        <taxon>Clostridia</taxon>
        <taxon>Lachnospirales</taxon>
        <taxon>Lachnospiraceae</taxon>
        <taxon>Agathobacter</taxon>
    </lineage>
</organism>
<evidence type="ECO:0000313" key="1">
    <source>
        <dbReference type="EMBL" id="MCB6937389.1"/>
    </source>
</evidence>
<protein>
    <submittedName>
        <fullName evidence="1">Uncharacterized protein</fullName>
    </submittedName>
</protein>
<dbReference type="RefSeq" id="WP_306780539.1">
    <property type="nucleotide sequence ID" value="NZ_JAJCJK010000003.1"/>
</dbReference>
<comment type="caution">
    <text evidence="1">The sequence shown here is derived from an EMBL/GenBank/DDBJ whole genome shotgun (WGS) entry which is preliminary data.</text>
</comment>
<accession>A0AAW4UA28</accession>
<dbReference type="Proteomes" id="UP001197684">
    <property type="component" value="Unassembled WGS sequence"/>
</dbReference>
<name>A0AAW4UA28_9FIRM</name>
<proteinExistence type="predicted"/>
<evidence type="ECO:0000313" key="2">
    <source>
        <dbReference type="Proteomes" id="UP001197684"/>
    </source>
</evidence>
<gene>
    <name evidence="1" type="ORF">LIZ56_03055</name>
</gene>
<dbReference type="AlphaFoldDB" id="A0AAW4UA28"/>
<reference evidence="1" key="1">
    <citation type="submission" date="2021-10" db="EMBL/GenBank/DDBJ databases">
        <title>Collection of gut derived symbiotic bacterial strains cultured from healthy donors.</title>
        <authorList>
            <person name="Lin H."/>
            <person name="Littmann E."/>
            <person name="Kohout C."/>
            <person name="Pamer E.G."/>
        </authorList>
    </citation>
    <scope>NUCLEOTIDE SEQUENCE</scope>
    <source>
        <strain evidence="1">DFI.9.42</strain>
    </source>
</reference>
<dbReference type="EMBL" id="JAJCJK010000003">
    <property type="protein sequence ID" value="MCB6937389.1"/>
    <property type="molecule type" value="Genomic_DNA"/>
</dbReference>
<sequence>MNAIRTSAGCPITNQKRNRGITMTENAKKKYNCATCPYPRYKEGTVIFCDVCMQKILDRKKEKQRQEDGNE</sequence>